<evidence type="ECO:0000313" key="3">
    <source>
        <dbReference type="Proteomes" id="UP000434957"/>
    </source>
</evidence>
<sequence>MGGGNDWRPRPDADVFALCARQRAINLHSALGDVLPTRTSILAPAVAVALATKRDKSQPDPPKQKSATHPGVRREARGEITSAVRRESRLTAEEIISELAFQASSS</sequence>
<protein>
    <submittedName>
        <fullName evidence="2">Uncharacterized protein</fullName>
    </submittedName>
</protein>
<feature type="region of interest" description="Disordered" evidence="1">
    <location>
        <begin position="50"/>
        <end position="85"/>
    </location>
</feature>
<evidence type="ECO:0000313" key="2">
    <source>
        <dbReference type="EMBL" id="KAE9359971.1"/>
    </source>
</evidence>
<keyword evidence="3" id="KW-1185">Reference proteome</keyword>
<dbReference type="Proteomes" id="UP000434957">
    <property type="component" value="Unassembled WGS sequence"/>
</dbReference>
<comment type="caution">
    <text evidence="2">The sequence shown here is derived from an EMBL/GenBank/DDBJ whole genome shotgun (WGS) entry which is preliminary data.</text>
</comment>
<gene>
    <name evidence="2" type="ORF">PR003_g470</name>
</gene>
<evidence type="ECO:0000256" key="1">
    <source>
        <dbReference type="SAM" id="MobiDB-lite"/>
    </source>
</evidence>
<feature type="compositionally biased region" description="Basic and acidic residues" evidence="1">
    <location>
        <begin position="72"/>
        <end position="85"/>
    </location>
</feature>
<dbReference type="EMBL" id="QXFT01000010">
    <property type="protein sequence ID" value="KAE9359971.1"/>
    <property type="molecule type" value="Genomic_DNA"/>
</dbReference>
<reference evidence="2 3" key="1">
    <citation type="submission" date="2018-08" db="EMBL/GenBank/DDBJ databases">
        <title>Genomic investigation of the strawberry pathogen Phytophthora fragariae indicates pathogenicity is determined by transcriptional variation in three key races.</title>
        <authorList>
            <person name="Adams T.M."/>
            <person name="Armitage A.D."/>
            <person name="Sobczyk M.K."/>
            <person name="Bates H.J."/>
            <person name="Dunwell J.M."/>
            <person name="Nellist C.F."/>
            <person name="Harrison R.J."/>
        </authorList>
    </citation>
    <scope>NUCLEOTIDE SEQUENCE [LARGE SCALE GENOMIC DNA]</scope>
    <source>
        <strain evidence="2 3">SCRP333</strain>
    </source>
</reference>
<accession>A0A6A4G498</accession>
<dbReference type="AlphaFoldDB" id="A0A6A4G498"/>
<organism evidence="2 3">
    <name type="scientific">Phytophthora rubi</name>
    <dbReference type="NCBI Taxonomy" id="129364"/>
    <lineage>
        <taxon>Eukaryota</taxon>
        <taxon>Sar</taxon>
        <taxon>Stramenopiles</taxon>
        <taxon>Oomycota</taxon>
        <taxon>Peronosporomycetes</taxon>
        <taxon>Peronosporales</taxon>
        <taxon>Peronosporaceae</taxon>
        <taxon>Phytophthora</taxon>
    </lineage>
</organism>
<name>A0A6A4G498_9STRA</name>
<proteinExistence type="predicted"/>